<organism evidence="1 2">
    <name type="scientific">Trichinella pseudospiralis</name>
    <name type="common">Parasitic roundworm</name>
    <dbReference type="NCBI Taxonomy" id="6337"/>
    <lineage>
        <taxon>Eukaryota</taxon>
        <taxon>Metazoa</taxon>
        <taxon>Ecdysozoa</taxon>
        <taxon>Nematoda</taxon>
        <taxon>Enoplea</taxon>
        <taxon>Dorylaimia</taxon>
        <taxon>Trichinellida</taxon>
        <taxon>Trichinellidae</taxon>
        <taxon>Trichinella</taxon>
    </lineage>
</organism>
<comment type="caution">
    <text evidence="1">The sequence shown here is derived from an EMBL/GenBank/DDBJ whole genome shotgun (WGS) entry which is preliminary data.</text>
</comment>
<reference evidence="1 2" key="1">
    <citation type="submission" date="2015-01" db="EMBL/GenBank/DDBJ databases">
        <title>Evolution of Trichinella species and genotypes.</title>
        <authorList>
            <person name="Korhonen P.K."/>
            <person name="Edoardo P."/>
            <person name="Giuseppe L.R."/>
            <person name="Gasser R.B."/>
        </authorList>
    </citation>
    <scope>NUCLEOTIDE SEQUENCE [LARGE SCALE GENOMIC DNA]</scope>
    <source>
        <strain evidence="1">ISS588</strain>
    </source>
</reference>
<gene>
    <name evidence="1" type="ORF">T4B_14061</name>
</gene>
<evidence type="ECO:0000313" key="2">
    <source>
        <dbReference type="Proteomes" id="UP000054805"/>
    </source>
</evidence>
<evidence type="ECO:0000313" key="1">
    <source>
        <dbReference type="EMBL" id="KRZ31965.1"/>
    </source>
</evidence>
<name>A0A0V1JAQ2_TRIPS</name>
<dbReference type="EMBL" id="JYDS01000020">
    <property type="protein sequence ID" value="KRZ31965.1"/>
    <property type="molecule type" value="Genomic_DNA"/>
</dbReference>
<dbReference type="Proteomes" id="UP000054805">
    <property type="component" value="Unassembled WGS sequence"/>
</dbReference>
<dbReference type="AlphaFoldDB" id="A0A0V1JAQ2"/>
<accession>A0A0V1JAQ2</accession>
<sequence length="59" mass="6785">MGFCFPPSAFRLHHRRQHDANLGLLFGENFHFLHPNYSALLQKLLDTQSPCWAGYALAQ</sequence>
<protein>
    <submittedName>
        <fullName evidence="1">Uncharacterized protein</fullName>
    </submittedName>
</protein>
<proteinExistence type="predicted"/>
<keyword evidence="2" id="KW-1185">Reference proteome</keyword>